<dbReference type="AlphaFoldDB" id="A0A927CPP1"/>
<evidence type="ECO:0000313" key="2">
    <source>
        <dbReference type="Proteomes" id="UP000632125"/>
    </source>
</evidence>
<dbReference type="Proteomes" id="UP000632125">
    <property type="component" value="Unassembled WGS sequence"/>
</dbReference>
<organism evidence="1 2">
    <name type="scientific">Paenibacillus arenilitoris</name>
    <dbReference type="NCBI Taxonomy" id="2772299"/>
    <lineage>
        <taxon>Bacteria</taxon>
        <taxon>Bacillati</taxon>
        <taxon>Bacillota</taxon>
        <taxon>Bacilli</taxon>
        <taxon>Bacillales</taxon>
        <taxon>Paenibacillaceae</taxon>
        <taxon>Paenibacillus</taxon>
    </lineage>
</organism>
<gene>
    <name evidence="1" type="ORF">IDH41_13755</name>
</gene>
<evidence type="ECO:0000313" key="1">
    <source>
        <dbReference type="EMBL" id="MBD2869651.1"/>
    </source>
</evidence>
<proteinExistence type="predicted"/>
<dbReference type="EMBL" id="JACXIY010000015">
    <property type="protein sequence ID" value="MBD2869651.1"/>
    <property type="molecule type" value="Genomic_DNA"/>
</dbReference>
<comment type="caution">
    <text evidence="1">The sequence shown here is derived from an EMBL/GenBank/DDBJ whole genome shotgun (WGS) entry which is preliminary data.</text>
</comment>
<keyword evidence="2" id="KW-1185">Reference proteome</keyword>
<dbReference type="RefSeq" id="WP_190861915.1">
    <property type="nucleotide sequence ID" value="NZ_JACXIY010000015.1"/>
</dbReference>
<accession>A0A927CPP1</accession>
<name>A0A927CPP1_9BACL</name>
<sequence length="191" mass="21212">MKVAKPLLAACLTAIAVMLIWGMLPLSDWEHPARQSEVAVFRSTPAVKLTNNNLVDVLIGAQLNERLEKAEWRSGVLSVDMKVNAKEGRPSAWFGDAAKLIRVSFAQLENVRRVLIRIVEEREEGSVLLAAVDVRKTDGWLIREMDELAHADPVHDELWRSRLRVSFTSAWEALFGPPAGFSVHPAAGARP</sequence>
<protein>
    <submittedName>
        <fullName evidence="1">Uncharacterized protein</fullName>
    </submittedName>
</protein>
<reference evidence="1" key="1">
    <citation type="submission" date="2020-09" db="EMBL/GenBank/DDBJ databases">
        <title>A novel bacterium of genus Paenibacillus, isolated from South China Sea.</title>
        <authorList>
            <person name="Huang H."/>
            <person name="Mo K."/>
            <person name="Hu Y."/>
        </authorList>
    </citation>
    <scope>NUCLEOTIDE SEQUENCE</scope>
    <source>
        <strain evidence="1">IB182493</strain>
    </source>
</reference>